<evidence type="ECO:0000313" key="1">
    <source>
        <dbReference type="EMBL" id="KAI4357099.1"/>
    </source>
</evidence>
<gene>
    <name evidence="1" type="ORF">L6164_001068</name>
</gene>
<dbReference type="EMBL" id="CM039426">
    <property type="protein sequence ID" value="KAI4357099.1"/>
    <property type="molecule type" value="Genomic_DNA"/>
</dbReference>
<comment type="caution">
    <text evidence="1">The sequence shown here is derived from an EMBL/GenBank/DDBJ whole genome shotgun (WGS) entry which is preliminary data.</text>
</comment>
<name>A0ACB9Q9S9_BAUVA</name>
<evidence type="ECO:0000313" key="2">
    <source>
        <dbReference type="Proteomes" id="UP000828941"/>
    </source>
</evidence>
<proteinExistence type="predicted"/>
<dbReference type="Proteomes" id="UP000828941">
    <property type="component" value="Chromosome 1"/>
</dbReference>
<accession>A0ACB9Q9S9</accession>
<organism evidence="1 2">
    <name type="scientific">Bauhinia variegata</name>
    <name type="common">Purple orchid tree</name>
    <name type="synonym">Phanera variegata</name>
    <dbReference type="NCBI Taxonomy" id="167791"/>
    <lineage>
        <taxon>Eukaryota</taxon>
        <taxon>Viridiplantae</taxon>
        <taxon>Streptophyta</taxon>
        <taxon>Embryophyta</taxon>
        <taxon>Tracheophyta</taxon>
        <taxon>Spermatophyta</taxon>
        <taxon>Magnoliopsida</taxon>
        <taxon>eudicotyledons</taxon>
        <taxon>Gunneridae</taxon>
        <taxon>Pentapetalae</taxon>
        <taxon>rosids</taxon>
        <taxon>fabids</taxon>
        <taxon>Fabales</taxon>
        <taxon>Fabaceae</taxon>
        <taxon>Cercidoideae</taxon>
        <taxon>Cercideae</taxon>
        <taxon>Bauhiniinae</taxon>
        <taxon>Bauhinia</taxon>
    </lineage>
</organism>
<sequence>MNDITVLKRWIGGDESAQEMLARVPRPFSLLPPLHRVPFRVGNVVELVGPSSSAKTHILIQTAIGCILPKNWNGVEYGGLDQLVVFVDLDCRFDIMRMSEMLIHRIIEAGGTANQDYDENLYKLCMSRFLYIRCSNTFEFLQTLKTLHYRLEKEKEAHGFCNGLNLLMIDSIGAFHWVDRASTFLPLKGNERKKLFLQTVSEAVVRETKKLMQFHRMLIIATKSTIFGDSYPTPSNVLKRNLTKDDGQDERDSRNVTRNHQNFPYHEYMPSVWQSFVTHRLYARSSDNHLVTSNHQNCPLYLLEWLMPRLNIQEKFVVKEAGIFVV</sequence>
<protein>
    <submittedName>
        <fullName evidence="1">Uncharacterized protein</fullName>
    </submittedName>
</protein>
<keyword evidence="2" id="KW-1185">Reference proteome</keyword>
<reference evidence="1 2" key="1">
    <citation type="journal article" date="2022" name="DNA Res.">
        <title>Chromosomal-level genome assembly of the orchid tree Bauhinia variegata (Leguminosae; Cercidoideae) supports the allotetraploid origin hypothesis of Bauhinia.</title>
        <authorList>
            <person name="Zhong Y."/>
            <person name="Chen Y."/>
            <person name="Zheng D."/>
            <person name="Pang J."/>
            <person name="Liu Y."/>
            <person name="Luo S."/>
            <person name="Meng S."/>
            <person name="Qian L."/>
            <person name="Wei D."/>
            <person name="Dai S."/>
            <person name="Zhou R."/>
        </authorList>
    </citation>
    <scope>NUCLEOTIDE SEQUENCE [LARGE SCALE GENOMIC DNA]</scope>
    <source>
        <strain evidence="1">BV-YZ2020</strain>
    </source>
</reference>